<protein>
    <submittedName>
        <fullName evidence="2">Phage minor structural protein</fullName>
    </submittedName>
</protein>
<dbReference type="EMBL" id="VLKI01000018">
    <property type="protein sequence ID" value="TWH80990.1"/>
    <property type="molecule type" value="Genomic_DNA"/>
</dbReference>
<evidence type="ECO:0000259" key="1">
    <source>
        <dbReference type="Pfam" id="PF06605"/>
    </source>
</evidence>
<reference evidence="2 3" key="1">
    <citation type="journal article" date="2015" name="Stand. Genomic Sci.">
        <title>Genomic Encyclopedia of Bacterial and Archaeal Type Strains, Phase III: the genomes of soil and plant-associated and newly described type strains.</title>
        <authorList>
            <person name="Whitman W.B."/>
            <person name="Woyke T."/>
            <person name="Klenk H.P."/>
            <person name="Zhou Y."/>
            <person name="Lilburn T.G."/>
            <person name="Beck B.J."/>
            <person name="De Vos P."/>
            <person name="Vandamme P."/>
            <person name="Eisen J.A."/>
            <person name="Garrity G."/>
            <person name="Hugenholtz P."/>
            <person name="Kyrpides N.C."/>
        </authorList>
    </citation>
    <scope>NUCLEOTIDE SEQUENCE [LARGE SCALE GENOMIC DNA]</scope>
    <source>
        <strain evidence="2 3">CGMCC 1.10115</strain>
    </source>
</reference>
<dbReference type="AlphaFoldDB" id="A0A562JCZ4"/>
<evidence type="ECO:0000313" key="3">
    <source>
        <dbReference type="Proteomes" id="UP000318667"/>
    </source>
</evidence>
<dbReference type="GeneID" id="65405501"/>
<evidence type="ECO:0000313" key="2">
    <source>
        <dbReference type="EMBL" id="TWH80990.1"/>
    </source>
</evidence>
<sequence>MIYVLNSQGYISDILDPQKERAYWNDLHVIDIKEGIETFDFDTDVDIPVNSTIVLRSPNNEFIPFIVQRVNKVSNYRLTNSYQCDAEFLNIRYSKIFDPQILEGQTPETALAFGLQGTRWEVGFIEDTKIRTINIDEHMNGLKFLRMIASDYEMELRFRVVIGGNRIAKRYVDFVKRNGLNAGKEIIFGKDLQNIERLEDASMVVTALYGIGAADENGNYLTIESVNNGKKYVEDLDALQRWGKDGEHRYDIYSPTVDSGKLTPQMLLDLTEEEFKKRINASVKYIVDADDLYELLGLGHERAQAGDTVRIKDEYFNPALYLEARILKTERSYTGSSKNKFTLGDYLELNINAYKYLRDVKKLLNKSKESWDFAKTTAESAQSTADTAQSTATSAQSTAETAQATAAGVKTLTDGWKVEGKTTIDGANIETGTVTWEKARGGTLALGGYNNENGVFQVYNSEGEVIADLDGSRGGFSELYVSNLKAPNVVTKTLADTTIYVSTWTVNTGYPPSDSNGGTSWSDALFSLGEAIRRIPKFIDHNVKIIVTYNSDLYETIELNGFSGGGKITIESSTTATPVYVHGNLIATSNSCQIEIKAHRFTSTADKIIDINACNYVYLYNCIFRGGGDITTYAIHAGNGSHVVSENNSFYDCKVAGQSFYGSHLHLMNSKGSTSVYFARAWGGVITGVGTIASAGSTALKTEQGGTITGLSSPTSDSGTTQEPIVQETTTTWTSTGGSNWSSAYGFQSGVRQGNYGYGRRTGFWFFGSTTSSTLTGKTIKDMKVYIKRSSSGGNSGDVNIYLRWHSHTSQPSTPSDTNLSDAYTTVKLSWGEGAWVQVPSTFYSYFQNGTAKGIGVYVASDSSSGYAVLDSTAKIKVTY</sequence>
<dbReference type="Proteomes" id="UP000318667">
    <property type="component" value="Unassembled WGS sequence"/>
</dbReference>
<dbReference type="OrthoDB" id="2240714at2"/>
<feature type="domain" description="Tail spike" evidence="1">
    <location>
        <begin position="94"/>
        <end position="344"/>
    </location>
</feature>
<dbReference type="NCBIfam" id="TIGR01665">
    <property type="entry name" value="put_anti_recept"/>
    <property type="match status" value="1"/>
</dbReference>
<accession>A0A562JCZ4</accession>
<dbReference type="RefSeq" id="WP_144544895.1">
    <property type="nucleotide sequence ID" value="NZ_CBCSDC010000020.1"/>
</dbReference>
<dbReference type="InterPro" id="IPR010572">
    <property type="entry name" value="Tail_dom"/>
</dbReference>
<gene>
    <name evidence="2" type="ORF">IQ19_04407</name>
</gene>
<proteinExistence type="predicted"/>
<dbReference type="Pfam" id="PF06605">
    <property type="entry name" value="Prophage_tail"/>
    <property type="match status" value="1"/>
</dbReference>
<comment type="caution">
    <text evidence="2">The sequence shown here is derived from an EMBL/GenBank/DDBJ whole genome shotgun (WGS) entry which is preliminary data.</text>
</comment>
<dbReference type="InterPro" id="IPR007119">
    <property type="entry name" value="Phage_tail_spike_N"/>
</dbReference>
<keyword evidence="3" id="KW-1185">Reference proteome</keyword>
<organism evidence="2 3">
    <name type="scientific">Cytobacillus oceanisediminis</name>
    <dbReference type="NCBI Taxonomy" id="665099"/>
    <lineage>
        <taxon>Bacteria</taxon>
        <taxon>Bacillati</taxon>
        <taxon>Bacillota</taxon>
        <taxon>Bacilli</taxon>
        <taxon>Bacillales</taxon>
        <taxon>Bacillaceae</taxon>
        <taxon>Cytobacillus</taxon>
    </lineage>
</organism>
<name>A0A562JCZ4_9BACI</name>